<proteinExistence type="predicted"/>
<evidence type="ECO:0000313" key="3">
    <source>
        <dbReference type="EMBL" id="GGK98330.1"/>
    </source>
</evidence>
<evidence type="ECO:0000259" key="2">
    <source>
        <dbReference type="Pfam" id="PF08386"/>
    </source>
</evidence>
<feature type="domain" description="AB hydrolase-1" evidence="1">
    <location>
        <begin position="85"/>
        <end position="220"/>
    </location>
</feature>
<dbReference type="Pfam" id="PF00561">
    <property type="entry name" value="Abhydrolase_1"/>
    <property type="match status" value="1"/>
</dbReference>
<dbReference type="PANTHER" id="PTHR43722">
    <property type="entry name" value="PROLINE IMINOPEPTIDASE"/>
    <property type="match status" value="1"/>
</dbReference>
<evidence type="ECO:0000313" key="4">
    <source>
        <dbReference type="Proteomes" id="UP000645217"/>
    </source>
</evidence>
<evidence type="ECO:0000259" key="1">
    <source>
        <dbReference type="Pfam" id="PF00561"/>
    </source>
</evidence>
<gene>
    <name evidence="3" type="ORF">GCM10007964_45670</name>
</gene>
<dbReference type="InterPro" id="IPR013595">
    <property type="entry name" value="Pept_S33_TAP-like_C"/>
</dbReference>
<keyword evidence="4" id="KW-1185">Reference proteome</keyword>
<dbReference type="GO" id="GO:0005737">
    <property type="term" value="C:cytoplasm"/>
    <property type="evidence" value="ECO:0007669"/>
    <property type="project" value="InterPro"/>
</dbReference>
<comment type="caution">
    <text evidence="3">The sequence shown here is derived from an EMBL/GenBank/DDBJ whole genome shotgun (WGS) entry which is preliminary data.</text>
</comment>
<dbReference type="InterPro" id="IPR000073">
    <property type="entry name" value="AB_hydrolase_1"/>
</dbReference>
<dbReference type="SUPFAM" id="SSF53474">
    <property type="entry name" value="alpha/beta-Hydrolases"/>
    <property type="match status" value="1"/>
</dbReference>
<accession>A0A917RBC7</accession>
<dbReference type="Gene3D" id="3.40.50.1820">
    <property type="entry name" value="alpha/beta hydrolase"/>
    <property type="match status" value="1"/>
</dbReference>
<dbReference type="GO" id="GO:0004177">
    <property type="term" value="F:aminopeptidase activity"/>
    <property type="evidence" value="ECO:0007669"/>
    <property type="project" value="UniProtKB-EC"/>
</dbReference>
<dbReference type="Proteomes" id="UP000645217">
    <property type="component" value="Unassembled WGS sequence"/>
</dbReference>
<protein>
    <submittedName>
        <fullName evidence="3">Esterase</fullName>
    </submittedName>
</protein>
<reference evidence="3" key="1">
    <citation type="journal article" date="2014" name="Int. J. Syst. Evol. Microbiol.">
        <title>Complete genome sequence of Corynebacterium casei LMG S-19264T (=DSM 44701T), isolated from a smear-ripened cheese.</title>
        <authorList>
            <consortium name="US DOE Joint Genome Institute (JGI-PGF)"/>
            <person name="Walter F."/>
            <person name="Albersmeier A."/>
            <person name="Kalinowski J."/>
            <person name="Ruckert C."/>
        </authorList>
    </citation>
    <scope>NUCLEOTIDE SEQUENCE</scope>
    <source>
        <strain evidence="3">JCM 13064</strain>
    </source>
</reference>
<feature type="domain" description="Peptidase S33 tripeptidyl aminopeptidase-like C-terminal" evidence="2">
    <location>
        <begin position="391"/>
        <end position="479"/>
    </location>
</feature>
<sequence length="497" mass="53063">MLAAGALILSGPWSPSLAPAHADGDADAGTAVASGPEGCPAGAVCGRLRVPLDRGDRSAGTTSVAFRLVYRRDRSRPAEGTLLPNPGGPGLPVIGHRDYARKYHDLLATHDLLLVDPRGVGASGPVTCRTAGWADLHASRARAIAAAAACGRELGAGRRFYTTEAVADDIDDVRAHLGIGRLDLLGQSYGSYLMNVYARRHPRHVRSVVLSGAYPREFDMLGRPAARAARRALRLLCHRSGGACDGEEVLDDLAVLAARLDARPLRYGDGAVLDETALAGTVYKLASGHVELLGRLPAALHAAVHRDMGPLVHLVAQVRPISGYAAGRTGFSMPMFVTVACNDYPALWDRDAPLRVRARQYAARLARLAPRDYRPFRPRAWIGGITDLGDLCIAWPARRAPERHRLGRPPDVPVLVVSGELDTGTPTEEALLAARSYRHAKVVEVPSAGHVAEQDPRAAACVISLQTRFILQGRVSGTECLRHIPPVPVPAPERALT</sequence>
<organism evidence="3 4">
    <name type="scientific">Sphaerisporangium melleum</name>
    <dbReference type="NCBI Taxonomy" id="321316"/>
    <lineage>
        <taxon>Bacteria</taxon>
        <taxon>Bacillati</taxon>
        <taxon>Actinomycetota</taxon>
        <taxon>Actinomycetes</taxon>
        <taxon>Streptosporangiales</taxon>
        <taxon>Streptosporangiaceae</taxon>
        <taxon>Sphaerisporangium</taxon>
    </lineage>
</organism>
<name>A0A917RBC7_9ACTN</name>
<dbReference type="InterPro" id="IPR029058">
    <property type="entry name" value="AB_hydrolase_fold"/>
</dbReference>
<dbReference type="EMBL" id="BMNT01000025">
    <property type="protein sequence ID" value="GGK98330.1"/>
    <property type="molecule type" value="Genomic_DNA"/>
</dbReference>
<dbReference type="Pfam" id="PF08386">
    <property type="entry name" value="Abhydrolase_4"/>
    <property type="match status" value="1"/>
</dbReference>
<reference evidence="3" key="2">
    <citation type="submission" date="2020-09" db="EMBL/GenBank/DDBJ databases">
        <authorList>
            <person name="Sun Q."/>
            <person name="Ohkuma M."/>
        </authorList>
    </citation>
    <scope>NUCLEOTIDE SEQUENCE</scope>
    <source>
        <strain evidence="3">JCM 13064</strain>
    </source>
</reference>
<dbReference type="GO" id="GO:0006508">
    <property type="term" value="P:proteolysis"/>
    <property type="evidence" value="ECO:0007669"/>
    <property type="project" value="InterPro"/>
</dbReference>
<dbReference type="InterPro" id="IPR005944">
    <property type="entry name" value="Pro_iminopeptidase"/>
</dbReference>
<dbReference type="AlphaFoldDB" id="A0A917RBC7"/>
<dbReference type="PANTHER" id="PTHR43722:SF1">
    <property type="entry name" value="PROLINE IMINOPEPTIDASE"/>
    <property type="match status" value="1"/>
</dbReference>